<dbReference type="Pfam" id="PF06259">
    <property type="entry name" value="Abhydrolase_8"/>
    <property type="match status" value="1"/>
</dbReference>
<dbReference type="InterPro" id="IPR029058">
    <property type="entry name" value="AB_hydrolase_fold"/>
</dbReference>
<organism evidence="2 3">
    <name type="scientific">Herbidospora solisilvae</name>
    <dbReference type="NCBI Taxonomy" id="2696284"/>
    <lineage>
        <taxon>Bacteria</taxon>
        <taxon>Bacillati</taxon>
        <taxon>Actinomycetota</taxon>
        <taxon>Actinomycetes</taxon>
        <taxon>Streptosporangiales</taxon>
        <taxon>Streptosporangiaceae</taxon>
        <taxon>Herbidospora</taxon>
    </lineage>
</organism>
<sequence>MTFCLADAVSMRLLATRLDEAAGEITRLQGGSVTAGLPLTAPRELAHYEGPLRELVEWCHSSAADLRRRAAVAAQADLIERGPFAGASPYEALKSAAAGGVDDELAAFDRLGADGDAAAFFAGLTPGRALAVALARAGEVGARAGVPFELRFAANRHLVRLALAEAVRVGDGAAADRYTKLLAPDRQLLLFDPRGAGRIAEVLGDLAAATSVAIMVPGTGSRLANYLRGAGADLRNVHESTARMSRGASATIMWVGAELPSGLGAAALRFHAERGAPKLREFTEGLALQPDVRTTLIGHSYGSVVTGHAVKAGLHPDNLIAVASPGWGVDFAAELNAPKTRLFAMRHEGDVIKLVPPVDDVMSVMGIVPPTSIAGHGSDPVYLRGVERLPSGGEPTLGVDMHAHSDYFGHSTASHVATWNIARVVVGEAGR</sequence>
<keyword evidence="3" id="KW-1185">Reference proteome</keyword>
<comment type="caution">
    <text evidence="2">The sequence shown here is derived from an EMBL/GenBank/DDBJ whole genome shotgun (WGS) entry which is preliminary data.</text>
</comment>
<name>A0A7C9J2X5_9ACTN</name>
<evidence type="ECO:0000313" key="2">
    <source>
        <dbReference type="EMBL" id="NAS22320.1"/>
    </source>
</evidence>
<protein>
    <recommendedName>
        <fullName evidence="1">DUF1023 domain-containing protein</fullName>
    </recommendedName>
</protein>
<dbReference type="Proteomes" id="UP000479526">
    <property type="component" value="Unassembled WGS sequence"/>
</dbReference>
<dbReference type="InterPro" id="IPR010427">
    <property type="entry name" value="DUF1023"/>
</dbReference>
<proteinExistence type="predicted"/>
<evidence type="ECO:0000259" key="1">
    <source>
        <dbReference type="Pfam" id="PF06259"/>
    </source>
</evidence>
<evidence type="ECO:0000313" key="3">
    <source>
        <dbReference type="Proteomes" id="UP000479526"/>
    </source>
</evidence>
<accession>A0A7C9J2X5</accession>
<dbReference type="AlphaFoldDB" id="A0A7C9J2X5"/>
<dbReference type="RefSeq" id="WP_161479709.1">
    <property type="nucleotide sequence ID" value="NZ_WXEW01000003.1"/>
</dbReference>
<dbReference type="EMBL" id="WXEW01000003">
    <property type="protein sequence ID" value="NAS22320.1"/>
    <property type="molecule type" value="Genomic_DNA"/>
</dbReference>
<feature type="domain" description="DUF1023" evidence="1">
    <location>
        <begin position="192"/>
        <end position="358"/>
    </location>
</feature>
<dbReference type="SUPFAM" id="SSF53474">
    <property type="entry name" value="alpha/beta-Hydrolases"/>
    <property type="match status" value="1"/>
</dbReference>
<gene>
    <name evidence="2" type="ORF">GT755_11565</name>
</gene>
<reference evidence="2 3" key="1">
    <citation type="submission" date="2020-01" db="EMBL/GenBank/DDBJ databases">
        <title>Herbidospora sp. NEAU-GS84 nov., a novel actinomycete isolated from soil.</title>
        <authorList>
            <person name="Han L."/>
        </authorList>
    </citation>
    <scope>NUCLEOTIDE SEQUENCE [LARGE SCALE GENOMIC DNA]</scope>
    <source>
        <strain evidence="2 3">NEAU-GS84</strain>
    </source>
</reference>